<evidence type="ECO:0000313" key="4">
    <source>
        <dbReference type="EMBL" id="KNC46508.1"/>
    </source>
</evidence>
<feature type="coiled-coil region" evidence="3">
    <location>
        <begin position="73"/>
        <end position="121"/>
    </location>
</feature>
<dbReference type="Proteomes" id="UP000054408">
    <property type="component" value="Unassembled WGS sequence"/>
</dbReference>
<dbReference type="eggNOG" id="KOG3478">
    <property type="taxonomic scope" value="Eukaryota"/>
</dbReference>
<evidence type="ECO:0000256" key="1">
    <source>
        <dbReference type="ARBA" id="ARBA00008045"/>
    </source>
</evidence>
<evidence type="ECO:0000313" key="5">
    <source>
        <dbReference type="Proteomes" id="UP000054408"/>
    </source>
</evidence>
<comment type="similarity">
    <text evidence="1">Belongs to the prefoldin subunit beta family.</text>
</comment>
<dbReference type="OMA" id="IGPTLIK"/>
<dbReference type="PANTHER" id="PTHR21431:SF0">
    <property type="entry name" value="PREFOLDIN SUBUNIT 6"/>
    <property type="match status" value="1"/>
</dbReference>
<gene>
    <name evidence="4" type="ORF">AMSG_02944</name>
</gene>
<keyword evidence="3" id="KW-0175">Coiled coil</keyword>
<dbReference type="GO" id="GO:0051131">
    <property type="term" value="P:chaperone-mediated protein complex assembly"/>
    <property type="evidence" value="ECO:0007669"/>
    <property type="project" value="TreeGrafter"/>
</dbReference>
<name>A0A0L0D5B7_THETB</name>
<dbReference type="Gene3D" id="1.10.287.370">
    <property type="match status" value="1"/>
</dbReference>
<dbReference type="SUPFAM" id="SSF46579">
    <property type="entry name" value="Prefoldin"/>
    <property type="match status" value="1"/>
</dbReference>
<accession>A0A0L0D5B7</accession>
<dbReference type="GO" id="GO:0051082">
    <property type="term" value="F:unfolded protein binding"/>
    <property type="evidence" value="ECO:0007669"/>
    <property type="project" value="InterPro"/>
</dbReference>
<dbReference type="InterPro" id="IPR002777">
    <property type="entry name" value="PFD_beta-like"/>
</dbReference>
<keyword evidence="2" id="KW-0143">Chaperone</keyword>
<dbReference type="FunFam" id="1.10.287.370:FF:000003">
    <property type="entry name" value="Prefoldin subunit 6"/>
    <property type="match status" value="1"/>
</dbReference>
<dbReference type="GeneID" id="25562588"/>
<protein>
    <submittedName>
        <fullName evidence="4">Prefoldin beta subunit</fullName>
    </submittedName>
</protein>
<dbReference type="GO" id="GO:0006457">
    <property type="term" value="P:protein folding"/>
    <property type="evidence" value="ECO:0007669"/>
    <property type="project" value="InterPro"/>
</dbReference>
<dbReference type="CDD" id="cd23161">
    <property type="entry name" value="Prefoldin_6"/>
    <property type="match status" value="1"/>
</dbReference>
<keyword evidence="5" id="KW-1185">Reference proteome</keyword>
<evidence type="ECO:0000256" key="2">
    <source>
        <dbReference type="ARBA" id="ARBA00023186"/>
    </source>
</evidence>
<dbReference type="InterPro" id="IPR009053">
    <property type="entry name" value="Prefoldin"/>
</dbReference>
<proteinExistence type="inferred from homology"/>
<organism evidence="4 5">
    <name type="scientific">Thecamonas trahens ATCC 50062</name>
    <dbReference type="NCBI Taxonomy" id="461836"/>
    <lineage>
        <taxon>Eukaryota</taxon>
        <taxon>Apusozoa</taxon>
        <taxon>Apusomonadida</taxon>
        <taxon>Apusomonadidae</taxon>
        <taxon>Thecamonas</taxon>
    </lineage>
</organism>
<dbReference type="EMBL" id="GL349443">
    <property type="protein sequence ID" value="KNC46508.1"/>
    <property type="molecule type" value="Genomic_DNA"/>
</dbReference>
<dbReference type="RefSeq" id="XP_013760289.1">
    <property type="nucleotide sequence ID" value="XM_013904835.1"/>
</dbReference>
<dbReference type="GO" id="GO:0005737">
    <property type="term" value="C:cytoplasm"/>
    <property type="evidence" value="ECO:0007669"/>
    <property type="project" value="TreeGrafter"/>
</dbReference>
<dbReference type="PANTHER" id="PTHR21431">
    <property type="entry name" value="PREFOLDIN SUBUNIT 6"/>
    <property type="match status" value="1"/>
</dbReference>
<dbReference type="AlphaFoldDB" id="A0A0L0D5B7"/>
<dbReference type="STRING" id="461836.A0A0L0D5B7"/>
<reference evidence="4 5" key="1">
    <citation type="submission" date="2010-05" db="EMBL/GenBank/DDBJ databases">
        <title>The Genome Sequence of Thecamonas trahens ATCC 50062.</title>
        <authorList>
            <consortium name="The Broad Institute Genome Sequencing Platform"/>
            <person name="Russ C."/>
            <person name="Cuomo C."/>
            <person name="Shea T."/>
            <person name="Young S.K."/>
            <person name="Zeng Q."/>
            <person name="Koehrsen M."/>
            <person name="Haas B."/>
            <person name="Borodovsky M."/>
            <person name="Guigo R."/>
            <person name="Alvarado L."/>
            <person name="Berlin A."/>
            <person name="Bochicchio J."/>
            <person name="Borenstein D."/>
            <person name="Chapman S."/>
            <person name="Chen Z."/>
            <person name="Freedman E."/>
            <person name="Gellesch M."/>
            <person name="Goldberg J."/>
            <person name="Griggs A."/>
            <person name="Gujja S."/>
            <person name="Heilman E."/>
            <person name="Heiman D."/>
            <person name="Hepburn T."/>
            <person name="Howarth C."/>
            <person name="Jen D."/>
            <person name="Larson L."/>
            <person name="Mehta T."/>
            <person name="Park D."/>
            <person name="Pearson M."/>
            <person name="Roberts A."/>
            <person name="Saif S."/>
            <person name="Shenoy N."/>
            <person name="Sisk P."/>
            <person name="Stolte C."/>
            <person name="Sykes S."/>
            <person name="Thomson T."/>
            <person name="Walk T."/>
            <person name="White J."/>
            <person name="Yandava C."/>
            <person name="Burger G."/>
            <person name="Gray M.W."/>
            <person name="Holland P.W.H."/>
            <person name="King N."/>
            <person name="Lang F.B.F."/>
            <person name="Roger A.J."/>
            <person name="Ruiz-Trillo I."/>
            <person name="Lander E."/>
            <person name="Nusbaum C."/>
        </authorList>
    </citation>
    <scope>NUCLEOTIDE SEQUENCE [LARGE SCALE GENOMIC DNA]</scope>
    <source>
        <strain evidence="4 5">ATCC 50062</strain>
    </source>
</reference>
<dbReference type="GO" id="GO:0051087">
    <property type="term" value="F:protein-folding chaperone binding"/>
    <property type="evidence" value="ECO:0007669"/>
    <property type="project" value="TreeGrafter"/>
</dbReference>
<sequence length="149" mass="16685">MSGLTPEQLNQLSADIESAMHEEQTAQVELNKLVQSRAGYAARLNENTMVKEEFDLLDDDARVFKLIGPALVLQDVDEAKQNVEKRLEYITAEMGRLDGAITAKEGVVQAAQKKVAKLNQKAYQMQLAAQKLQQMQNMPQEVQQKKINA</sequence>
<evidence type="ECO:0000256" key="3">
    <source>
        <dbReference type="SAM" id="Coils"/>
    </source>
</evidence>
<dbReference type="OrthoDB" id="248120at2759"/>
<dbReference type="Pfam" id="PF01920">
    <property type="entry name" value="Prefoldin_2"/>
    <property type="match status" value="1"/>
</dbReference>
<dbReference type="GO" id="GO:0016272">
    <property type="term" value="C:prefoldin complex"/>
    <property type="evidence" value="ECO:0007669"/>
    <property type="project" value="InterPro"/>
</dbReference>